<feature type="chain" id="PRO_5040854707" evidence="2">
    <location>
        <begin position="17"/>
        <end position="468"/>
    </location>
</feature>
<evidence type="ECO:0000256" key="1">
    <source>
        <dbReference type="SAM" id="MobiDB-lite"/>
    </source>
</evidence>
<dbReference type="Proteomes" id="UP001165160">
    <property type="component" value="Unassembled WGS sequence"/>
</dbReference>
<evidence type="ECO:0000313" key="4">
    <source>
        <dbReference type="Proteomes" id="UP001165160"/>
    </source>
</evidence>
<dbReference type="AlphaFoldDB" id="A0A9W7BD90"/>
<proteinExistence type="predicted"/>
<name>A0A9W7BD90_9STRA</name>
<comment type="caution">
    <text evidence="3">The sequence shown here is derived from an EMBL/GenBank/DDBJ whole genome shotgun (WGS) entry which is preliminary data.</text>
</comment>
<dbReference type="PANTHER" id="PTHR34044:SF1">
    <property type="entry name" value="NUCLEAR PROTEIN"/>
    <property type="match status" value="1"/>
</dbReference>
<evidence type="ECO:0000313" key="3">
    <source>
        <dbReference type="EMBL" id="GMH88431.1"/>
    </source>
</evidence>
<protein>
    <submittedName>
        <fullName evidence="3">Uncharacterized protein</fullName>
    </submittedName>
</protein>
<feature type="compositionally biased region" description="Basic and acidic residues" evidence="1">
    <location>
        <begin position="437"/>
        <end position="446"/>
    </location>
</feature>
<sequence>MPALLLASFLITSTCSFSFISPSTPLKGFKVLVKEKATSAAPLSLTKLTKLQRQSKRSLLDTRLDAIWSNEQAVQDYRDFLDNKPSTTDWKPDQPSCFVFVTAPNADPDAKRNPQEELLEQMVGGEDEVLRVTIDEDLVFPKEVNGNEEYPIYIACDPDLLPSFAGSAPVQALRKMYPPSPKLEDFVFFHHSGRISESLLRSNNLGSSDQTSVLLNLGLKPAMSGGLRSHTFINGEISLGVDAMGQKKIAGKSITCGKWAGSTKSRIETTVKRTAAIDEGDNWSVVDLGFYRDVRRVIFEYGIMCSAFNLIGSVHSQTSKEELTYSTVALGYGDECVEMVQELSGCLRGSLAVTMMFGFEERIMEIAERGELWKMKIASIEDAGWDTTNGWWLNEMSLAQLEKAKKARIPLPDPLEMHSEYLGFIGKNIEVFDESTWDGKERKEGENWSTSGTGKDYSKFTPNNGVPW</sequence>
<gene>
    <name evidence="3" type="ORF">TrVE_jg6947</name>
</gene>
<evidence type="ECO:0000256" key="2">
    <source>
        <dbReference type="SAM" id="SignalP"/>
    </source>
</evidence>
<keyword evidence="4" id="KW-1185">Reference proteome</keyword>
<feature type="region of interest" description="Disordered" evidence="1">
    <location>
        <begin position="437"/>
        <end position="468"/>
    </location>
</feature>
<reference evidence="4" key="1">
    <citation type="journal article" date="2023" name="Commun. Biol.">
        <title>Genome analysis of Parmales, the sister group of diatoms, reveals the evolutionary specialization of diatoms from phago-mixotrophs to photoautotrophs.</title>
        <authorList>
            <person name="Ban H."/>
            <person name="Sato S."/>
            <person name="Yoshikawa S."/>
            <person name="Yamada K."/>
            <person name="Nakamura Y."/>
            <person name="Ichinomiya M."/>
            <person name="Sato N."/>
            <person name="Blanc-Mathieu R."/>
            <person name="Endo H."/>
            <person name="Kuwata A."/>
            <person name="Ogata H."/>
        </authorList>
    </citation>
    <scope>NUCLEOTIDE SEQUENCE [LARGE SCALE GENOMIC DNA]</scope>
    <source>
        <strain evidence="4">NIES 3699</strain>
    </source>
</reference>
<feature type="signal peptide" evidence="2">
    <location>
        <begin position="1"/>
        <end position="16"/>
    </location>
</feature>
<accession>A0A9W7BD90</accession>
<dbReference type="EMBL" id="BRXX01000082">
    <property type="protein sequence ID" value="GMH88431.1"/>
    <property type="molecule type" value="Genomic_DNA"/>
</dbReference>
<keyword evidence="2" id="KW-0732">Signal</keyword>
<dbReference type="PANTHER" id="PTHR34044">
    <property type="entry name" value="NUCLEAR PROTEIN"/>
    <property type="match status" value="1"/>
</dbReference>
<organism evidence="3 4">
    <name type="scientific">Triparma verrucosa</name>
    <dbReference type="NCBI Taxonomy" id="1606542"/>
    <lineage>
        <taxon>Eukaryota</taxon>
        <taxon>Sar</taxon>
        <taxon>Stramenopiles</taxon>
        <taxon>Ochrophyta</taxon>
        <taxon>Bolidophyceae</taxon>
        <taxon>Parmales</taxon>
        <taxon>Triparmaceae</taxon>
        <taxon>Triparma</taxon>
    </lineage>
</organism>